<protein>
    <recommendedName>
        <fullName evidence="1">ABC transporter domain-containing protein</fullName>
    </recommendedName>
</protein>
<dbReference type="GO" id="GO:0005524">
    <property type="term" value="F:ATP binding"/>
    <property type="evidence" value="ECO:0007669"/>
    <property type="project" value="InterPro"/>
</dbReference>
<dbReference type="Gene3D" id="3.40.50.300">
    <property type="entry name" value="P-loop containing nucleotide triphosphate hydrolases"/>
    <property type="match status" value="1"/>
</dbReference>
<proteinExistence type="predicted"/>
<dbReference type="OrthoDB" id="4927383at2"/>
<comment type="caution">
    <text evidence="2">The sequence shown here is derived from an EMBL/GenBank/DDBJ whole genome shotgun (WGS) entry which is preliminary data.</text>
</comment>
<dbReference type="InterPro" id="IPR027417">
    <property type="entry name" value="P-loop_NTPase"/>
</dbReference>
<accession>A0A1E3RXG7</accession>
<name>A0A1E3RXG7_9MYCO</name>
<dbReference type="Proteomes" id="UP000094243">
    <property type="component" value="Unassembled WGS sequence"/>
</dbReference>
<evidence type="ECO:0000259" key="1">
    <source>
        <dbReference type="Pfam" id="PF00005"/>
    </source>
</evidence>
<dbReference type="AlphaFoldDB" id="A0A1E3RXG7"/>
<dbReference type="EMBL" id="MIGZ01000037">
    <property type="protein sequence ID" value="ODQ94544.1"/>
    <property type="molecule type" value="Genomic_DNA"/>
</dbReference>
<dbReference type="GO" id="GO:0016887">
    <property type="term" value="F:ATP hydrolysis activity"/>
    <property type="evidence" value="ECO:0007669"/>
    <property type="project" value="InterPro"/>
</dbReference>
<feature type="domain" description="ABC transporter" evidence="1">
    <location>
        <begin position="33"/>
        <end position="175"/>
    </location>
</feature>
<organism evidence="2 3">
    <name type="scientific">Mycolicibacterium holsaticum</name>
    <dbReference type="NCBI Taxonomy" id="152142"/>
    <lineage>
        <taxon>Bacteria</taxon>
        <taxon>Bacillati</taxon>
        <taxon>Actinomycetota</taxon>
        <taxon>Actinomycetes</taxon>
        <taxon>Mycobacteriales</taxon>
        <taxon>Mycobacteriaceae</taxon>
        <taxon>Mycolicibacterium</taxon>
    </lineage>
</organism>
<evidence type="ECO:0000313" key="2">
    <source>
        <dbReference type="EMBL" id="ODQ94544.1"/>
    </source>
</evidence>
<keyword evidence="3" id="KW-1185">Reference proteome</keyword>
<gene>
    <name evidence="2" type="ORF">BHQ17_08755</name>
</gene>
<dbReference type="Pfam" id="PF00005">
    <property type="entry name" value="ABC_tran"/>
    <property type="match status" value="1"/>
</dbReference>
<evidence type="ECO:0000313" key="3">
    <source>
        <dbReference type="Proteomes" id="UP000094243"/>
    </source>
</evidence>
<dbReference type="SUPFAM" id="SSF52540">
    <property type="entry name" value="P-loop containing nucleoside triphosphate hydrolases"/>
    <property type="match status" value="1"/>
</dbReference>
<reference evidence="3" key="1">
    <citation type="submission" date="2016-09" db="EMBL/GenBank/DDBJ databases">
        <authorList>
            <person name="Greninger A.L."/>
            <person name="Jerome K.R."/>
            <person name="Mcnair B."/>
            <person name="Wallis C."/>
            <person name="Fang F."/>
        </authorList>
    </citation>
    <scope>NUCLEOTIDE SEQUENCE [LARGE SCALE GENOMIC DNA]</scope>
    <source>
        <strain evidence="3">M7</strain>
    </source>
</reference>
<dbReference type="InterPro" id="IPR003439">
    <property type="entry name" value="ABC_transporter-like_ATP-bd"/>
</dbReference>
<sequence length="242" mass="25875">MKTAPRAREVAVSDKVIARGITVSGPWGPVYGPVDVEIDAGGVTVLVCPSGSGRTALLMTLAGRMKPQSGSLSVFGRTDVDDIFRSAALAGFDELDAVAESVTVADLVTEQLRWDAAWYRLVRRAGPADVDAVCGPVFGELPSPPLDEFVEELSESDRLLLRIALANTKRPPLLVVGDLDHVTSDRHRETVLNRLIALGETQTVVTTTVNGVSHDGVRAQLEVANTSREELVAAQKGRQKGR</sequence>